<dbReference type="Gene3D" id="3.10.290.10">
    <property type="entry name" value="RNA-binding S4 domain"/>
    <property type="match status" value="1"/>
</dbReference>
<organism evidence="9 10">
    <name type="scientific">Defluviitalea raffinosedens</name>
    <dbReference type="NCBI Taxonomy" id="1450156"/>
    <lineage>
        <taxon>Bacteria</taxon>
        <taxon>Bacillati</taxon>
        <taxon>Bacillota</taxon>
        <taxon>Clostridia</taxon>
        <taxon>Lachnospirales</taxon>
        <taxon>Defluviitaleaceae</taxon>
        <taxon>Defluviitalea</taxon>
    </lineage>
</organism>
<dbReference type="OrthoDB" id="9807829at2"/>
<evidence type="ECO:0000256" key="7">
    <source>
        <dbReference type="RuleBase" id="RU362028"/>
    </source>
</evidence>
<keyword evidence="4 7" id="KW-0413">Isomerase</keyword>
<dbReference type="CDD" id="cd02869">
    <property type="entry name" value="PseudoU_synth_RluA_like"/>
    <property type="match status" value="1"/>
</dbReference>
<dbReference type="InterPro" id="IPR006145">
    <property type="entry name" value="PsdUridine_synth_RsuA/RluA"/>
</dbReference>
<sequence>MDFYTYIVENEDVGKRIDIFLSAELEDVSRSFIQKLIENEKVKVNQKTVKSNYKLRLDDIIDIEIPDPEPIEILPEPIPLDILYEDQDIIVVNKPQGMVVHPAPGHYTGTLVNALLYHCKNDLSGINGMLRPGIVHRIDKDTSGVLMVAKNDHAHKHLALQLKEHSITRKYTAIVYHNLVNDEGTINAPIGRHPTDRKKMAVTYKNSRHAVTHYTVLERFGQFTLIEAQLETGRTHQIRVHMKHIGHPLLGDPVYGPKSQPDHISGQMLHARVLGFIHPSKNEYMEFEAPIPKYFMDVIEKLRKNAHL</sequence>
<evidence type="ECO:0000313" key="10">
    <source>
        <dbReference type="Proteomes" id="UP000483018"/>
    </source>
</evidence>
<evidence type="ECO:0000313" key="9">
    <source>
        <dbReference type="EMBL" id="KAE9637147.1"/>
    </source>
</evidence>
<comment type="similarity">
    <text evidence="2 7">Belongs to the pseudouridine synthase RluA family.</text>
</comment>
<dbReference type="InterPro" id="IPR020103">
    <property type="entry name" value="PsdUridine_synth_cat_dom_sf"/>
</dbReference>
<dbReference type="Pfam" id="PF01479">
    <property type="entry name" value="S4"/>
    <property type="match status" value="1"/>
</dbReference>
<gene>
    <name evidence="9" type="ORF">GND95_01580</name>
</gene>
<evidence type="ECO:0000259" key="8">
    <source>
        <dbReference type="SMART" id="SM00363"/>
    </source>
</evidence>
<dbReference type="Proteomes" id="UP000483018">
    <property type="component" value="Unassembled WGS sequence"/>
</dbReference>
<dbReference type="InterPro" id="IPR002942">
    <property type="entry name" value="S4_RNA-bd"/>
</dbReference>
<dbReference type="GO" id="GO:0120159">
    <property type="term" value="F:rRNA pseudouridine synthase activity"/>
    <property type="evidence" value="ECO:0007669"/>
    <property type="project" value="UniProtKB-ARBA"/>
</dbReference>
<dbReference type="InterPro" id="IPR036986">
    <property type="entry name" value="S4_RNA-bd_sf"/>
</dbReference>
<dbReference type="PROSITE" id="PS50889">
    <property type="entry name" value="S4"/>
    <property type="match status" value="1"/>
</dbReference>
<comment type="caution">
    <text evidence="9">The sequence shown here is derived from an EMBL/GenBank/DDBJ whole genome shotgun (WGS) entry which is preliminary data.</text>
</comment>
<dbReference type="PROSITE" id="PS01129">
    <property type="entry name" value="PSI_RLU"/>
    <property type="match status" value="1"/>
</dbReference>
<dbReference type="EC" id="5.4.99.-" evidence="7"/>
<dbReference type="NCBIfam" id="TIGR00005">
    <property type="entry name" value="rluA_subfam"/>
    <property type="match status" value="1"/>
</dbReference>
<dbReference type="GO" id="GO:0000455">
    <property type="term" value="P:enzyme-directed rRNA pseudouridine synthesis"/>
    <property type="evidence" value="ECO:0007669"/>
    <property type="project" value="UniProtKB-ARBA"/>
</dbReference>
<dbReference type="Gene3D" id="3.30.2350.10">
    <property type="entry name" value="Pseudouridine synthase"/>
    <property type="match status" value="1"/>
</dbReference>
<dbReference type="Pfam" id="PF00849">
    <property type="entry name" value="PseudoU_synth_2"/>
    <property type="match status" value="1"/>
</dbReference>
<comment type="function">
    <text evidence="7">Responsible for synthesis of pseudouridine from uracil.</text>
</comment>
<dbReference type="InterPro" id="IPR050188">
    <property type="entry name" value="RluA_PseudoU_synthase"/>
</dbReference>
<evidence type="ECO:0000256" key="1">
    <source>
        <dbReference type="ARBA" id="ARBA00000073"/>
    </source>
</evidence>
<dbReference type="AlphaFoldDB" id="A0A7C8HGE9"/>
<keyword evidence="10" id="KW-1185">Reference proteome</keyword>
<dbReference type="RefSeq" id="WP_158739057.1">
    <property type="nucleotide sequence ID" value="NZ_WSLF01000001.1"/>
</dbReference>
<dbReference type="SUPFAM" id="SSF55120">
    <property type="entry name" value="Pseudouridine synthase"/>
    <property type="match status" value="1"/>
</dbReference>
<feature type="domain" description="RNA-binding S4" evidence="8">
    <location>
        <begin position="15"/>
        <end position="79"/>
    </location>
</feature>
<dbReference type="EMBL" id="WSLF01000001">
    <property type="protein sequence ID" value="KAE9637147.1"/>
    <property type="molecule type" value="Genomic_DNA"/>
</dbReference>
<keyword evidence="3 6" id="KW-0694">RNA-binding</keyword>
<dbReference type="PANTHER" id="PTHR21600:SF44">
    <property type="entry name" value="RIBOSOMAL LARGE SUBUNIT PSEUDOURIDINE SYNTHASE D"/>
    <property type="match status" value="1"/>
</dbReference>
<comment type="catalytic activity">
    <reaction evidence="1 7">
        <text>a uridine in RNA = a pseudouridine in RNA</text>
        <dbReference type="Rhea" id="RHEA:48348"/>
        <dbReference type="Rhea" id="RHEA-COMP:12068"/>
        <dbReference type="Rhea" id="RHEA-COMP:12069"/>
        <dbReference type="ChEBI" id="CHEBI:65314"/>
        <dbReference type="ChEBI" id="CHEBI:65315"/>
    </reaction>
</comment>
<evidence type="ECO:0000256" key="2">
    <source>
        <dbReference type="ARBA" id="ARBA00010876"/>
    </source>
</evidence>
<dbReference type="PANTHER" id="PTHR21600">
    <property type="entry name" value="MITOCHONDRIAL RNA PSEUDOURIDINE SYNTHASE"/>
    <property type="match status" value="1"/>
</dbReference>
<dbReference type="InterPro" id="IPR006225">
    <property type="entry name" value="PsdUridine_synth_RluC/D"/>
</dbReference>
<reference evidence="9 10" key="1">
    <citation type="submission" date="2019-12" db="EMBL/GenBank/DDBJ databases">
        <title>Defluviitalea raffinosedens, isolated from a biogas fermenter, genome sequencing and characterization.</title>
        <authorList>
            <person name="Rettenmaier R."/>
            <person name="Schneider M."/>
            <person name="Neuhaus K."/>
            <person name="Liebl W."/>
            <person name="Zverlov V."/>
        </authorList>
    </citation>
    <scope>NUCLEOTIDE SEQUENCE [LARGE SCALE GENOMIC DNA]</scope>
    <source>
        <strain evidence="9 10">249c-K6</strain>
    </source>
</reference>
<dbReference type="InterPro" id="IPR006224">
    <property type="entry name" value="PsdUridine_synth_RluA-like_CS"/>
</dbReference>
<dbReference type="GO" id="GO:0003723">
    <property type="term" value="F:RNA binding"/>
    <property type="evidence" value="ECO:0007669"/>
    <property type="project" value="UniProtKB-KW"/>
</dbReference>
<dbReference type="FunFam" id="3.30.2350.10:FF:000006">
    <property type="entry name" value="Pseudouridine synthase"/>
    <property type="match status" value="1"/>
</dbReference>
<evidence type="ECO:0000256" key="5">
    <source>
        <dbReference type="PIRSR" id="PIRSR606225-1"/>
    </source>
</evidence>
<feature type="active site" evidence="5">
    <location>
        <position position="139"/>
    </location>
</feature>
<protein>
    <recommendedName>
        <fullName evidence="7">Pseudouridine synthase</fullName>
        <ecNumber evidence="7">5.4.99.-</ecNumber>
    </recommendedName>
</protein>
<proteinExistence type="inferred from homology"/>
<evidence type="ECO:0000256" key="3">
    <source>
        <dbReference type="ARBA" id="ARBA00022884"/>
    </source>
</evidence>
<dbReference type="SMART" id="SM00363">
    <property type="entry name" value="S4"/>
    <property type="match status" value="1"/>
</dbReference>
<name>A0A7C8HGE9_9FIRM</name>
<dbReference type="CDD" id="cd00165">
    <property type="entry name" value="S4"/>
    <property type="match status" value="1"/>
</dbReference>
<accession>A0A7C8HGE9</accession>
<evidence type="ECO:0000256" key="4">
    <source>
        <dbReference type="ARBA" id="ARBA00023235"/>
    </source>
</evidence>
<evidence type="ECO:0000256" key="6">
    <source>
        <dbReference type="PROSITE-ProRule" id="PRU00182"/>
    </source>
</evidence>
<dbReference type="SUPFAM" id="SSF55174">
    <property type="entry name" value="Alpha-L RNA-binding motif"/>
    <property type="match status" value="1"/>
</dbReference>